<dbReference type="InterPro" id="IPR000873">
    <property type="entry name" value="AMP-dep_synth/lig_dom"/>
</dbReference>
<proteinExistence type="predicted"/>
<gene>
    <name evidence="3" type="ORF">ACFP3R_23745</name>
</gene>
<dbReference type="Gene3D" id="3.40.50.12780">
    <property type="entry name" value="N-terminal domain of ligase-like"/>
    <property type="match status" value="1"/>
</dbReference>
<dbReference type="PANTHER" id="PTHR45527">
    <property type="entry name" value="NONRIBOSOMAL PEPTIDE SYNTHETASE"/>
    <property type="match status" value="1"/>
</dbReference>
<dbReference type="Pfam" id="PF13193">
    <property type="entry name" value="AMP-binding_C"/>
    <property type="match status" value="1"/>
</dbReference>
<accession>A0ABW1PA81</accession>
<organism evidence="3 4">
    <name type="scientific">Saccharothrix lopnurensis</name>
    <dbReference type="NCBI Taxonomy" id="1670621"/>
    <lineage>
        <taxon>Bacteria</taxon>
        <taxon>Bacillati</taxon>
        <taxon>Actinomycetota</taxon>
        <taxon>Actinomycetes</taxon>
        <taxon>Pseudonocardiales</taxon>
        <taxon>Pseudonocardiaceae</taxon>
        <taxon>Saccharothrix</taxon>
    </lineage>
</organism>
<sequence>MSVHAPELGGRTLYEWFEGSVRRHPDRPALEVRGEAVTYGQLHREVVSLADRLLREHGAPPRRLALLAARSRVAFTGYLAALRLGATVTPLNPAYPADRNRMVCELAGVDLVVVDESGAAQRDAELDALVPTVVRLTEADITDTGAVEADLPPYAVSPDDVAYVLFTSGSTGRPKGVPVRHRNLSPYIAHNIERYRVEPGCRMSHTFDLTFDPSVFDLFVTWGGGATLVAPQRNELLTPVDYLVNHGITHWFSVPSVVSVSAELGNLPTGLVNTLRHSVFIGEQLTARQAAAWHAVAPDAVIENVYGPTELTVACTEYRLPADPADWPGTSNDTVPIGPVYDFLDRVVLDEDGRPAQEGELCVRGSQRFDGYLDPGDNAGRFLAFDGERAEPYDGDGPLTPAHYYRTGDRVRVEQGEWVHLGRLDNQVKVRGYRVELGEVEAAMRKHPDVSQAVVIAHRRGDDTELVGFHTGSPVESTAFLLWLRKKIPVHMVPRRYVHLDALPLNANGKADRGRLRELLTAPDLV</sequence>
<dbReference type="InterPro" id="IPR010071">
    <property type="entry name" value="AA_adenyl_dom"/>
</dbReference>
<dbReference type="InterPro" id="IPR025110">
    <property type="entry name" value="AMP-bd_C"/>
</dbReference>
<protein>
    <submittedName>
        <fullName evidence="3">Amino acid adenylation domain-containing protein</fullName>
    </submittedName>
</protein>
<dbReference type="PROSITE" id="PS00455">
    <property type="entry name" value="AMP_BINDING"/>
    <property type="match status" value="1"/>
</dbReference>
<feature type="domain" description="AMP-binding enzyme C-terminal" evidence="2">
    <location>
        <begin position="439"/>
        <end position="510"/>
    </location>
</feature>
<dbReference type="PANTHER" id="PTHR45527:SF1">
    <property type="entry name" value="FATTY ACID SYNTHASE"/>
    <property type="match status" value="1"/>
</dbReference>
<keyword evidence="4" id="KW-1185">Reference proteome</keyword>
<dbReference type="InterPro" id="IPR020845">
    <property type="entry name" value="AMP-binding_CS"/>
</dbReference>
<evidence type="ECO:0000313" key="4">
    <source>
        <dbReference type="Proteomes" id="UP001596220"/>
    </source>
</evidence>
<feature type="domain" description="AMP-dependent synthetase/ligase" evidence="1">
    <location>
        <begin position="17"/>
        <end position="373"/>
    </location>
</feature>
<evidence type="ECO:0000259" key="2">
    <source>
        <dbReference type="Pfam" id="PF13193"/>
    </source>
</evidence>
<dbReference type="InterPro" id="IPR045851">
    <property type="entry name" value="AMP-bd_C_sf"/>
</dbReference>
<dbReference type="Pfam" id="PF00501">
    <property type="entry name" value="AMP-binding"/>
    <property type="match status" value="1"/>
</dbReference>
<dbReference type="Gene3D" id="3.30.300.30">
    <property type="match status" value="1"/>
</dbReference>
<comment type="caution">
    <text evidence="3">The sequence shown here is derived from an EMBL/GenBank/DDBJ whole genome shotgun (WGS) entry which is preliminary data.</text>
</comment>
<evidence type="ECO:0000313" key="3">
    <source>
        <dbReference type="EMBL" id="MFC6092296.1"/>
    </source>
</evidence>
<name>A0ABW1PA81_9PSEU</name>
<dbReference type="RefSeq" id="WP_380638652.1">
    <property type="nucleotide sequence ID" value="NZ_JBHSQO010000027.1"/>
</dbReference>
<dbReference type="NCBIfam" id="TIGR01733">
    <property type="entry name" value="AA-adenyl-dom"/>
    <property type="match status" value="1"/>
</dbReference>
<dbReference type="SUPFAM" id="SSF56801">
    <property type="entry name" value="Acetyl-CoA synthetase-like"/>
    <property type="match status" value="1"/>
</dbReference>
<evidence type="ECO:0000259" key="1">
    <source>
        <dbReference type="Pfam" id="PF00501"/>
    </source>
</evidence>
<dbReference type="InterPro" id="IPR042099">
    <property type="entry name" value="ANL_N_sf"/>
</dbReference>
<dbReference type="EMBL" id="JBHSQO010000027">
    <property type="protein sequence ID" value="MFC6092296.1"/>
    <property type="molecule type" value="Genomic_DNA"/>
</dbReference>
<dbReference type="Proteomes" id="UP001596220">
    <property type="component" value="Unassembled WGS sequence"/>
</dbReference>
<reference evidence="4" key="1">
    <citation type="journal article" date="2019" name="Int. J. Syst. Evol. Microbiol.">
        <title>The Global Catalogue of Microorganisms (GCM) 10K type strain sequencing project: providing services to taxonomists for standard genome sequencing and annotation.</title>
        <authorList>
            <consortium name="The Broad Institute Genomics Platform"/>
            <consortium name="The Broad Institute Genome Sequencing Center for Infectious Disease"/>
            <person name="Wu L."/>
            <person name="Ma J."/>
        </authorList>
    </citation>
    <scope>NUCLEOTIDE SEQUENCE [LARGE SCALE GENOMIC DNA]</scope>
    <source>
        <strain evidence="4">CGMCC 4.7246</strain>
    </source>
</reference>